<organism evidence="1 2">
    <name type="scientific">Hymenobacter montanus</name>
    <dbReference type="NCBI Taxonomy" id="2771359"/>
    <lineage>
        <taxon>Bacteria</taxon>
        <taxon>Pseudomonadati</taxon>
        <taxon>Bacteroidota</taxon>
        <taxon>Cytophagia</taxon>
        <taxon>Cytophagales</taxon>
        <taxon>Hymenobacteraceae</taxon>
        <taxon>Hymenobacter</taxon>
    </lineage>
</organism>
<accession>A0A927B9S5</accession>
<dbReference type="RefSeq" id="WP_191003586.1">
    <property type="nucleotide sequence ID" value="NZ_JACXAD010000002.1"/>
</dbReference>
<evidence type="ECO:0008006" key="3">
    <source>
        <dbReference type="Google" id="ProtNLM"/>
    </source>
</evidence>
<dbReference type="AlphaFoldDB" id="A0A927B9S5"/>
<sequence>MKRKVTFGLLMVSGAIWAMLSFPAYHYPTPPELRWKANYLERIIRTPPSASADLTKLGELNPEWALFSLSFSVYALTNMAERDSTFRAEAAHYTGLAIQRVLTEEISAFSRTADSHPFRLDTAGSVLYLGHLNLMLGCHRLLHPASRYAGLHDTLSRILHGRFRRAPSHCLASYPGQIWVPDNTVALASLSLHSQLTGSPYGQYCAQWVRYARQHLTNRSSGLLVSRPRTGQHDSEAPRGSMLGWSIYFLYHFDPAYAAEQYHLYQRQFSTNLGLVQLYKEWPGNFATSAGDVDSGPLILGYGIPATAFAFGNAVALRDWRNAQRLRRVISIGSREVNTGDELRYSVRVVDLPVSPLAEALLLHAETMTPWRPFHPSNSFPGTSQR</sequence>
<dbReference type="EMBL" id="JACXAD010000002">
    <property type="protein sequence ID" value="MBD2766760.1"/>
    <property type="molecule type" value="Genomic_DNA"/>
</dbReference>
<protein>
    <recommendedName>
        <fullName evidence="3">Linalool dehydratase/isomerase domain-containing protein</fullName>
    </recommendedName>
</protein>
<evidence type="ECO:0000313" key="2">
    <source>
        <dbReference type="Proteomes" id="UP000612233"/>
    </source>
</evidence>
<reference evidence="1" key="1">
    <citation type="submission" date="2020-09" db="EMBL/GenBank/DDBJ databases">
        <authorList>
            <person name="Kim M.K."/>
        </authorList>
    </citation>
    <scope>NUCLEOTIDE SEQUENCE</scope>
    <source>
        <strain evidence="1">BT664</strain>
    </source>
</reference>
<proteinExistence type="predicted"/>
<evidence type="ECO:0000313" key="1">
    <source>
        <dbReference type="EMBL" id="MBD2766760.1"/>
    </source>
</evidence>
<gene>
    <name evidence="1" type="ORF">IC235_02505</name>
</gene>
<comment type="caution">
    <text evidence="1">The sequence shown here is derived from an EMBL/GenBank/DDBJ whole genome shotgun (WGS) entry which is preliminary data.</text>
</comment>
<name>A0A927B9S5_9BACT</name>
<dbReference type="Proteomes" id="UP000612233">
    <property type="component" value="Unassembled WGS sequence"/>
</dbReference>
<keyword evidence="2" id="KW-1185">Reference proteome</keyword>